<sequence length="240" mass="27174">MGRRVNFTVTEKNIFIDLMNKPNYISVIECKKTDSKSLESKSTAWKELCAEFNSASSYCFRSVEQLQLLWKNYKARTKKRAAVIRRERAKTGGGLPPTVEKDPNLDKVEAMIPSQVQPLANLFDDDSALDINTAVTHNETEDYTLTVVEITDDSDLNQSVQSTCSSLASASSSREACAEVVHPCKRAKLISDSHSKTVSQNDINNMKMELMANELRQKRKEHELKMEILQMKLNKYKSES</sequence>
<organism evidence="3 4">
    <name type="scientific">Clavelina lepadiformis</name>
    <name type="common">Light-bulb sea squirt</name>
    <name type="synonym">Ascidia lepadiformis</name>
    <dbReference type="NCBI Taxonomy" id="159417"/>
    <lineage>
        <taxon>Eukaryota</taxon>
        <taxon>Metazoa</taxon>
        <taxon>Chordata</taxon>
        <taxon>Tunicata</taxon>
        <taxon>Ascidiacea</taxon>
        <taxon>Aplousobranchia</taxon>
        <taxon>Clavelinidae</taxon>
        <taxon>Clavelina</taxon>
    </lineage>
</organism>
<feature type="coiled-coil region" evidence="1">
    <location>
        <begin position="205"/>
        <end position="239"/>
    </location>
</feature>
<evidence type="ECO:0000259" key="2">
    <source>
        <dbReference type="Pfam" id="PF13873"/>
    </source>
</evidence>
<evidence type="ECO:0000313" key="4">
    <source>
        <dbReference type="Proteomes" id="UP001642483"/>
    </source>
</evidence>
<feature type="domain" description="Myb/SANT-like DNA-binding" evidence="2">
    <location>
        <begin position="3"/>
        <end position="82"/>
    </location>
</feature>
<gene>
    <name evidence="3" type="ORF">CVLEPA_LOCUS13001</name>
</gene>
<proteinExistence type="predicted"/>
<dbReference type="Pfam" id="PF13873">
    <property type="entry name" value="Myb_DNA-bind_5"/>
    <property type="match status" value="1"/>
</dbReference>
<dbReference type="InterPro" id="IPR028002">
    <property type="entry name" value="Myb_DNA-bind_5"/>
</dbReference>
<protein>
    <recommendedName>
        <fullName evidence="2">Myb/SANT-like DNA-binding domain-containing protein</fullName>
    </recommendedName>
</protein>
<name>A0ABP0FRQ6_CLALP</name>
<comment type="caution">
    <text evidence="3">The sequence shown here is derived from an EMBL/GenBank/DDBJ whole genome shotgun (WGS) entry which is preliminary data.</text>
</comment>
<keyword evidence="1" id="KW-0175">Coiled coil</keyword>
<dbReference type="EMBL" id="CAWYQH010000090">
    <property type="protein sequence ID" value="CAK8682326.1"/>
    <property type="molecule type" value="Genomic_DNA"/>
</dbReference>
<keyword evidence="4" id="KW-1185">Reference proteome</keyword>
<dbReference type="Proteomes" id="UP001642483">
    <property type="component" value="Unassembled WGS sequence"/>
</dbReference>
<dbReference type="PANTHER" id="PTHR21411">
    <property type="entry name" value="APONTIC"/>
    <property type="match status" value="1"/>
</dbReference>
<dbReference type="PANTHER" id="PTHR21411:SF0">
    <property type="entry name" value="REGULATORY PROTEIN ZESTE"/>
    <property type="match status" value="1"/>
</dbReference>
<accession>A0ABP0FRQ6</accession>
<evidence type="ECO:0000256" key="1">
    <source>
        <dbReference type="SAM" id="Coils"/>
    </source>
</evidence>
<evidence type="ECO:0000313" key="3">
    <source>
        <dbReference type="EMBL" id="CAK8682326.1"/>
    </source>
</evidence>
<reference evidence="3 4" key="1">
    <citation type="submission" date="2024-02" db="EMBL/GenBank/DDBJ databases">
        <authorList>
            <person name="Daric V."/>
            <person name="Darras S."/>
        </authorList>
    </citation>
    <scope>NUCLEOTIDE SEQUENCE [LARGE SCALE GENOMIC DNA]</scope>
</reference>